<dbReference type="PANTHER" id="PTHR46463">
    <property type="entry name" value="ZINC FINGER, RING/FYVE/PHD-TYPE"/>
    <property type="match status" value="1"/>
</dbReference>
<evidence type="ECO:0000256" key="5">
    <source>
        <dbReference type="ARBA" id="ARBA00022723"/>
    </source>
</evidence>
<evidence type="ECO:0000256" key="8">
    <source>
        <dbReference type="ARBA" id="ARBA00022833"/>
    </source>
</evidence>
<keyword evidence="8" id="KW-0862">Zinc</keyword>
<keyword evidence="7" id="KW-0833">Ubl conjugation pathway</keyword>
<dbReference type="SMART" id="SM00184">
    <property type="entry name" value="RING"/>
    <property type="match status" value="1"/>
</dbReference>
<dbReference type="GO" id="GO:0008270">
    <property type="term" value="F:zinc ion binding"/>
    <property type="evidence" value="ECO:0007669"/>
    <property type="project" value="UniProtKB-KW"/>
</dbReference>
<feature type="region of interest" description="Disordered" evidence="10">
    <location>
        <begin position="69"/>
        <end position="114"/>
    </location>
</feature>
<sequence length="214" mass="23412">MTSFAAFSLQYPRASEEHVPLSSHQGSASAFPGGLLVDTNLDTSSPDTYRPPPAPIPYSVTLVVTPPSAHEISDDKANASLHSSNPNSVQETVTSDNRGTSAKLEQLKESECKDQGDLELDSAKDSEIELKKLAEPIGLAEEEDVCPICLEGDVVTRLLMDLLLFILTEYDAENPKLSTKCDHHFHLACILEWMERSESCPVCDQDVIFNPPLD</sequence>
<feature type="region of interest" description="Disordered" evidence="10">
    <location>
        <begin position="18"/>
        <end position="54"/>
    </location>
</feature>
<dbReference type="PROSITE" id="PS50089">
    <property type="entry name" value="ZF_RING_2"/>
    <property type="match status" value="1"/>
</dbReference>
<feature type="domain" description="RING-type" evidence="11">
    <location>
        <begin position="146"/>
        <end position="204"/>
    </location>
</feature>
<feature type="compositionally biased region" description="Polar residues" evidence="10">
    <location>
        <begin position="80"/>
        <end position="100"/>
    </location>
</feature>
<evidence type="ECO:0000256" key="9">
    <source>
        <dbReference type="PROSITE-ProRule" id="PRU00175"/>
    </source>
</evidence>
<dbReference type="InterPro" id="IPR024766">
    <property type="entry name" value="Znf_RING_H2"/>
</dbReference>
<keyword evidence="5" id="KW-0479">Metal-binding</keyword>
<dbReference type="InterPro" id="IPR001841">
    <property type="entry name" value="Znf_RING"/>
</dbReference>
<dbReference type="GO" id="GO:0005829">
    <property type="term" value="C:cytosol"/>
    <property type="evidence" value="ECO:0007669"/>
    <property type="project" value="TreeGrafter"/>
</dbReference>
<dbReference type="EC" id="2.3.2.27" evidence="3"/>
<dbReference type="AlphaFoldDB" id="A0A834TXN6"/>
<evidence type="ECO:0000259" key="11">
    <source>
        <dbReference type="PROSITE" id="PS50089"/>
    </source>
</evidence>
<comment type="caution">
    <text evidence="12">The sequence shown here is derived from an EMBL/GenBank/DDBJ whole genome shotgun (WGS) entry which is preliminary data.</text>
</comment>
<evidence type="ECO:0000256" key="7">
    <source>
        <dbReference type="ARBA" id="ARBA00022786"/>
    </source>
</evidence>
<gene>
    <name evidence="12" type="ORF">G2W53_019415</name>
</gene>
<keyword evidence="4" id="KW-0808">Transferase</keyword>
<evidence type="ECO:0000256" key="3">
    <source>
        <dbReference type="ARBA" id="ARBA00012483"/>
    </source>
</evidence>
<keyword evidence="13" id="KW-1185">Reference proteome</keyword>
<evidence type="ECO:0000256" key="10">
    <source>
        <dbReference type="SAM" id="MobiDB-lite"/>
    </source>
</evidence>
<comment type="catalytic activity">
    <reaction evidence="1">
        <text>S-ubiquitinyl-[E2 ubiquitin-conjugating enzyme]-L-cysteine + [acceptor protein]-L-lysine = [E2 ubiquitin-conjugating enzyme]-L-cysteine + N(6)-ubiquitinyl-[acceptor protein]-L-lysine.</text>
        <dbReference type="EC" id="2.3.2.27"/>
    </reaction>
</comment>
<dbReference type="InterPro" id="IPR013083">
    <property type="entry name" value="Znf_RING/FYVE/PHD"/>
</dbReference>
<dbReference type="Proteomes" id="UP000634136">
    <property type="component" value="Unassembled WGS sequence"/>
</dbReference>
<evidence type="ECO:0000256" key="4">
    <source>
        <dbReference type="ARBA" id="ARBA00022679"/>
    </source>
</evidence>
<dbReference type="Pfam" id="PF12678">
    <property type="entry name" value="zf-rbx1"/>
    <property type="match status" value="1"/>
</dbReference>
<name>A0A834TXN6_9FABA</name>
<protein>
    <recommendedName>
        <fullName evidence="3">RING-type E3 ubiquitin transferase</fullName>
        <ecNumber evidence="3">2.3.2.27</ecNumber>
    </recommendedName>
</protein>
<comment type="pathway">
    <text evidence="2">Protein modification; protein ubiquitination.</text>
</comment>
<dbReference type="PANTHER" id="PTHR46463:SF44">
    <property type="entry name" value="RING_U-BOX SUPERFAMILY PROTEIN"/>
    <property type="match status" value="1"/>
</dbReference>
<dbReference type="GO" id="GO:0061630">
    <property type="term" value="F:ubiquitin protein ligase activity"/>
    <property type="evidence" value="ECO:0007669"/>
    <property type="project" value="UniProtKB-EC"/>
</dbReference>
<dbReference type="EMBL" id="JAAIUW010000006">
    <property type="protein sequence ID" value="KAF7828251.1"/>
    <property type="molecule type" value="Genomic_DNA"/>
</dbReference>
<feature type="compositionally biased region" description="Basic and acidic residues" evidence="10">
    <location>
        <begin position="105"/>
        <end position="114"/>
    </location>
</feature>
<keyword evidence="6 9" id="KW-0863">Zinc-finger</keyword>
<evidence type="ECO:0000313" key="13">
    <source>
        <dbReference type="Proteomes" id="UP000634136"/>
    </source>
</evidence>
<dbReference type="SUPFAM" id="SSF57850">
    <property type="entry name" value="RING/U-box"/>
    <property type="match status" value="1"/>
</dbReference>
<evidence type="ECO:0000256" key="2">
    <source>
        <dbReference type="ARBA" id="ARBA00004906"/>
    </source>
</evidence>
<accession>A0A834TXN6</accession>
<organism evidence="12 13">
    <name type="scientific">Senna tora</name>
    <dbReference type="NCBI Taxonomy" id="362788"/>
    <lineage>
        <taxon>Eukaryota</taxon>
        <taxon>Viridiplantae</taxon>
        <taxon>Streptophyta</taxon>
        <taxon>Embryophyta</taxon>
        <taxon>Tracheophyta</taxon>
        <taxon>Spermatophyta</taxon>
        <taxon>Magnoliopsida</taxon>
        <taxon>eudicotyledons</taxon>
        <taxon>Gunneridae</taxon>
        <taxon>Pentapetalae</taxon>
        <taxon>rosids</taxon>
        <taxon>fabids</taxon>
        <taxon>Fabales</taxon>
        <taxon>Fabaceae</taxon>
        <taxon>Caesalpinioideae</taxon>
        <taxon>Cassia clade</taxon>
        <taxon>Senna</taxon>
    </lineage>
</organism>
<evidence type="ECO:0000256" key="1">
    <source>
        <dbReference type="ARBA" id="ARBA00000900"/>
    </source>
</evidence>
<reference evidence="12" key="1">
    <citation type="submission" date="2020-09" db="EMBL/GenBank/DDBJ databases">
        <title>Genome-Enabled Discovery of Anthraquinone Biosynthesis in Senna tora.</title>
        <authorList>
            <person name="Kang S.-H."/>
            <person name="Pandey R.P."/>
            <person name="Lee C.-M."/>
            <person name="Sim J.-S."/>
            <person name="Jeong J.-T."/>
            <person name="Choi B.-S."/>
            <person name="Jung M."/>
            <person name="Ginzburg D."/>
            <person name="Zhao K."/>
            <person name="Won S.Y."/>
            <person name="Oh T.-J."/>
            <person name="Yu Y."/>
            <person name="Kim N.-H."/>
            <person name="Lee O.R."/>
            <person name="Lee T.-H."/>
            <person name="Bashyal P."/>
            <person name="Kim T.-S."/>
            <person name="Lee W.-H."/>
            <person name="Kawkins C."/>
            <person name="Kim C.-K."/>
            <person name="Kim J.S."/>
            <person name="Ahn B.O."/>
            <person name="Rhee S.Y."/>
            <person name="Sohng J.K."/>
        </authorList>
    </citation>
    <scope>NUCLEOTIDE SEQUENCE</scope>
    <source>
        <tissue evidence="12">Leaf</tissue>
    </source>
</reference>
<evidence type="ECO:0000313" key="12">
    <source>
        <dbReference type="EMBL" id="KAF7828251.1"/>
    </source>
</evidence>
<evidence type="ECO:0000256" key="6">
    <source>
        <dbReference type="ARBA" id="ARBA00022771"/>
    </source>
</evidence>
<dbReference type="OrthoDB" id="8062037at2759"/>
<dbReference type="Gene3D" id="3.30.40.10">
    <property type="entry name" value="Zinc/RING finger domain, C3HC4 (zinc finger)"/>
    <property type="match status" value="1"/>
</dbReference>
<proteinExistence type="predicted"/>